<dbReference type="RefSeq" id="XP_067693404.1">
    <property type="nucleotide sequence ID" value="XM_067837983.1"/>
</dbReference>
<feature type="region of interest" description="Disordered" evidence="1">
    <location>
        <begin position="104"/>
        <end position="128"/>
    </location>
</feature>
<proteinExistence type="predicted"/>
<dbReference type="AlphaFoldDB" id="A0A836H660"/>
<reference evidence="2 3" key="1">
    <citation type="submission" date="2021-02" db="EMBL/GenBank/DDBJ databases">
        <title>Leishmania (Mundinia) enrietti genome sequencing and assembly.</title>
        <authorList>
            <person name="Almutairi H."/>
            <person name="Gatherer D."/>
        </authorList>
    </citation>
    <scope>NUCLEOTIDE SEQUENCE [LARGE SCALE GENOMIC DNA]</scope>
    <source>
        <strain evidence="2">CUR178</strain>
    </source>
</reference>
<feature type="compositionally biased region" description="Basic residues" evidence="1">
    <location>
        <begin position="308"/>
        <end position="320"/>
    </location>
</feature>
<organism evidence="2 3">
    <name type="scientific">Leishmania enriettii</name>
    <dbReference type="NCBI Taxonomy" id="5663"/>
    <lineage>
        <taxon>Eukaryota</taxon>
        <taxon>Discoba</taxon>
        <taxon>Euglenozoa</taxon>
        <taxon>Kinetoplastea</taxon>
        <taxon>Metakinetoplastina</taxon>
        <taxon>Trypanosomatida</taxon>
        <taxon>Trypanosomatidae</taxon>
        <taxon>Leishmaniinae</taxon>
        <taxon>Leishmania</taxon>
    </lineage>
</organism>
<feature type="region of interest" description="Disordered" evidence="1">
    <location>
        <begin position="290"/>
        <end position="320"/>
    </location>
</feature>
<gene>
    <name evidence="2" type="ORF">CUR178_06313</name>
</gene>
<dbReference type="CDD" id="cd00084">
    <property type="entry name" value="HMG-box_SF"/>
    <property type="match status" value="1"/>
</dbReference>
<sequence length="320" mass="33720">MERTRRCRHCTYTINFCPCCGTALAGKRDSAAKCHNSGVGGASVSGISLSPLHAAAHCAESSAAAAQWCQRPSAWRERLPRRPVSAYEVYLAAVHGFVADEDDKDGAGAAGAAEAPPKVASAEGGHHNDQQIRAAALSWLRLMPAEKRVYEEEAQSWQAQQERLSTEPTAATAAATAGLSSAAVLLSARQLEEGSSSGAAVLCALPSAEQPLPEQSAPRLATHVPSNKAASAIRACSSKTSFVLFRADMKGRRKMSIREVAAVWRGMSAEQKAPYDAAAACQRTGQFLSRVPSAPNSQSQVAHGGSVQRKRKDAGKSRQG</sequence>
<evidence type="ECO:0000313" key="2">
    <source>
        <dbReference type="EMBL" id="KAG5480257.1"/>
    </source>
</evidence>
<dbReference type="GeneID" id="94173493"/>
<dbReference type="OrthoDB" id="267536at2759"/>
<protein>
    <submittedName>
        <fullName evidence="2">Uncharacterized protein</fullName>
    </submittedName>
</protein>
<dbReference type="Proteomes" id="UP000674179">
    <property type="component" value="Chromosome 21"/>
</dbReference>
<name>A0A836H660_LEIEN</name>
<accession>A0A836H660</accession>
<evidence type="ECO:0000313" key="3">
    <source>
        <dbReference type="Proteomes" id="UP000674179"/>
    </source>
</evidence>
<dbReference type="EMBL" id="JAFHKP010000021">
    <property type="protein sequence ID" value="KAG5480257.1"/>
    <property type="molecule type" value="Genomic_DNA"/>
</dbReference>
<keyword evidence="3" id="KW-1185">Reference proteome</keyword>
<dbReference type="KEGG" id="lenr:94173493"/>
<evidence type="ECO:0000256" key="1">
    <source>
        <dbReference type="SAM" id="MobiDB-lite"/>
    </source>
</evidence>
<feature type="compositionally biased region" description="Low complexity" evidence="1">
    <location>
        <begin position="110"/>
        <end position="120"/>
    </location>
</feature>
<comment type="caution">
    <text evidence="2">The sequence shown here is derived from an EMBL/GenBank/DDBJ whole genome shotgun (WGS) entry which is preliminary data.</text>
</comment>